<dbReference type="InterPro" id="IPR020067">
    <property type="entry name" value="Frizzled_dom"/>
</dbReference>
<keyword evidence="5" id="KW-0732">Signal</keyword>
<keyword evidence="2 3" id="KW-1015">Disulfide bond</keyword>
<feature type="disulfide bond" evidence="3">
    <location>
        <begin position="99"/>
        <end position="123"/>
    </location>
</feature>
<dbReference type="SMART" id="SM00063">
    <property type="entry name" value="FRI"/>
    <property type="match status" value="1"/>
</dbReference>
<feature type="disulfide bond" evidence="3">
    <location>
        <begin position="29"/>
        <end position="75"/>
    </location>
</feature>
<feature type="chain" id="PRO_5035854903" description="FZ domain-containing protein" evidence="5">
    <location>
        <begin position="18"/>
        <end position="382"/>
    </location>
</feature>
<evidence type="ECO:0000256" key="5">
    <source>
        <dbReference type="SAM" id="SignalP"/>
    </source>
</evidence>
<dbReference type="PROSITE" id="PS50038">
    <property type="entry name" value="FZ"/>
    <property type="match status" value="1"/>
</dbReference>
<dbReference type="GO" id="GO:0035567">
    <property type="term" value="P:non-canonical Wnt signaling pathway"/>
    <property type="evidence" value="ECO:0007669"/>
    <property type="project" value="TreeGrafter"/>
</dbReference>
<dbReference type="InterPro" id="IPR015526">
    <property type="entry name" value="Frizzled/SFRP"/>
</dbReference>
<name>A0A8S3PZ60_MYTED</name>
<sequence length="382" mass="43692">MAYKLVALLCLFGSLHADDTCEEITAPMCKNIGYTLTRFPNSFGHEKQDDAGHEIHKFSPLVQTGCSPYLQQFLCELYIPQCDPSKPNIPITLPSRQLCEKAKQGCDSTASDLGTSWPEGLKCDKFDNDPTLDEDEDDEQPSSTFQLSIKYSSNAITFESCCHVYYYSQKTFFLPSDENVMVKTADVKSSNEPKVTWKRETGSRRKGDYSTLLMVTGYTESSNKQDNQPHIYTNWMVANIANGQVSSGITVKEYEGPQPTPNTDNKVYFLLYHHSKPLEISSLGKYSNPENSRERELTGKIRRSRRGPKKTANLIRNRVDKLHHEELSRCPVETWLLKNGYIVCILYNFEHHPEFIEDLYFCGCYFDAVLADYKFMDPVNYQ</sequence>
<keyword evidence="8" id="KW-1185">Reference proteome</keyword>
<feature type="region of interest" description="Disordered" evidence="4">
    <location>
        <begin position="283"/>
        <end position="309"/>
    </location>
</feature>
<accession>A0A8S3PZ60</accession>
<dbReference type="OrthoDB" id="10053709at2759"/>
<evidence type="ECO:0000256" key="2">
    <source>
        <dbReference type="ARBA" id="ARBA00023157"/>
    </source>
</evidence>
<dbReference type="PANTHER" id="PTHR11309">
    <property type="entry name" value="FRIZZLED"/>
    <property type="match status" value="1"/>
</dbReference>
<organism evidence="7 8">
    <name type="scientific">Mytilus edulis</name>
    <name type="common">Blue mussel</name>
    <dbReference type="NCBI Taxonomy" id="6550"/>
    <lineage>
        <taxon>Eukaryota</taxon>
        <taxon>Metazoa</taxon>
        <taxon>Spiralia</taxon>
        <taxon>Lophotrochozoa</taxon>
        <taxon>Mollusca</taxon>
        <taxon>Bivalvia</taxon>
        <taxon>Autobranchia</taxon>
        <taxon>Pteriomorphia</taxon>
        <taxon>Mytilida</taxon>
        <taxon>Mytiloidea</taxon>
        <taxon>Mytilidae</taxon>
        <taxon>Mytilinae</taxon>
        <taxon>Mytilus</taxon>
    </lineage>
</organism>
<evidence type="ECO:0000259" key="6">
    <source>
        <dbReference type="PROSITE" id="PS50038"/>
    </source>
</evidence>
<comment type="caution">
    <text evidence="3">Lacks conserved residue(s) required for the propagation of feature annotation.</text>
</comment>
<gene>
    <name evidence="7" type="ORF">MEDL_4357</name>
</gene>
<dbReference type="AlphaFoldDB" id="A0A8S3PZ60"/>
<comment type="caution">
    <text evidence="7">The sequence shown here is derived from an EMBL/GenBank/DDBJ whole genome shotgun (WGS) entry which is preliminary data.</text>
</comment>
<protein>
    <recommendedName>
        <fullName evidence="6">FZ domain-containing protein</fullName>
    </recommendedName>
</protein>
<feature type="disulfide bond" evidence="3">
    <location>
        <begin position="21"/>
        <end position="82"/>
    </location>
</feature>
<dbReference type="GO" id="GO:0060070">
    <property type="term" value="P:canonical Wnt signaling pathway"/>
    <property type="evidence" value="ECO:0007669"/>
    <property type="project" value="TreeGrafter"/>
</dbReference>
<dbReference type="InterPro" id="IPR036610">
    <property type="entry name" value="PEBP-like_sf"/>
</dbReference>
<dbReference type="EMBL" id="CAJPWZ010000281">
    <property type="protein sequence ID" value="CAG2188955.1"/>
    <property type="molecule type" value="Genomic_DNA"/>
</dbReference>
<dbReference type="InterPro" id="IPR036790">
    <property type="entry name" value="Frizzled_dom_sf"/>
</dbReference>
<evidence type="ECO:0000256" key="3">
    <source>
        <dbReference type="PROSITE-ProRule" id="PRU00090"/>
    </source>
</evidence>
<proteinExistence type="predicted"/>
<dbReference type="Gene3D" id="1.10.2000.10">
    <property type="entry name" value="Frizzled cysteine-rich domain"/>
    <property type="match status" value="1"/>
</dbReference>
<reference evidence="7" key="1">
    <citation type="submission" date="2021-03" db="EMBL/GenBank/DDBJ databases">
        <authorList>
            <person name="Bekaert M."/>
        </authorList>
    </citation>
    <scope>NUCLEOTIDE SEQUENCE</scope>
</reference>
<dbReference type="Gene3D" id="3.90.280.10">
    <property type="entry name" value="PEBP-like"/>
    <property type="match status" value="1"/>
</dbReference>
<dbReference type="GO" id="GO:0042813">
    <property type="term" value="F:Wnt receptor activity"/>
    <property type="evidence" value="ECO:0007669"/>
    <property type="project" value="TreeGrafter"/>
</dbReference>
<evidence type="ECO:0000256" key="1">
    <source>
        <dbReference type="ARBA" id="ARBA00022473"/>
    </source>
</evidence>
<feature type="compositionally biased region" description="Basic residues" evidence="4">
    <location>
        <begin position="300"/>
        <end position="309"/>
    </location>
</feature>
<evidence type="ECO:0000313" key="7">
    <source>
        <dbReference type="EMBL" id="CAG2188955.1"/>
    </source>
</evidence>
<evidence type="ECO:0000256" key="4">
    <source>
        <dbReference type="SAM" id="MobiDB-lite"/>
    </source>
</evidence>
<evidence type="ECO:0000313" key="8">
    <source>
        <dbReference type="Proteomes" id="UP000683360"/>
    </source>
</evidence>
<dbReference type="SUPFAM" id="SSF49777">
    <property type="entry name" value="PEBP-like"/>
    <property type="match status" value="1"/>
</dbReference>
<dbReference type="GO" id="GO:0017147">
    <property type="term" value="F:Wnt-protein binding"/>
    <property type="evidence" value="ECO:0007669"/>
    <property type="project" value="TreeGrafter"/>
</dbReference>
<dbReference type="Pfam" id="PF01392">
    <property type="entry name" value="Fz"/>
    <property type="match status" value="1"/>
</dbReference>
<dbReference type="SUPFAM" id="SSF63501">
    <property type="entry name" value="Frizzled cysteine-rich domain"/>
    <property type="match status" value="1"/>
</dbReference>
<feature type="signal peptide" evidence="5">
    <location>
        <begin position="1"/>
        <end position="17"/>
    </location>
</feature>
<dbReference type="Proteomes" id="UP000683360">
    <property type="component" value="Unassembled WGS sequence"/>
</dbReference>
<dbReference type="GO" id="GO:0005886">
    <property type="term" value="C:plasma membrane"/>
    <property type="evidence" value="ECO:0007669"/>
    <property type="project" value="TreeGrafter"/>
</dbReference>
<feature type="domain" description="FZ" evidence="6">
    <location>
        <begin position="16"/>
        <end position="126"/>
    </location>
</feature>
<dbReference type="PANTHER" id="PTHR11309:SF126">
    <property type="entry name" value="FRIZZLED-2"/>
    <property type="match status" value="1"/>
</dbReference>
<keyword evidence="1" id="KW-0217">Developmental protein</keyword>